<gene>
    <name evidence="1" type="ORF">SHKM778_13300</name>
</gene>
<dbReference type="AlphaFoldDB" id="A0AAT9HC15"/>
<sequence>MGFEATYADFSVEPSRLANADVRFHGARFAGSHVALSAGGSVALEFEVADPEDVPQVTLTVTALVSRLGSDLGYAPMSVLVQGRRWPRTSPCPVAATFPRTTSSRCPAVC</sequence>
<reference evidence="1" key="1">
    <citation type="submission" date="2024-06" db="EMBL/GenBank/DDBJ databases">
        <authorList>
            <consortium name="consrtm"/>
            <person name="Uemura M."/>
            <person name="Terahara T."/>
        </authorList>
    </citation>
    <scope>NUCLEOTIDE SEQUENCE</scope>
    <source>
        <strain evidence="1">KM77-8</strain>
    </source>
</reference>
<accession>A0AAT9HC15</accession>
<dbReference type="EMBL" id="AP035768">
    <property type="protein sequence ID" value="BFO14942.1"/>
    <property type="molecule type" value="Genomic_DNA"/>
</dbReference>
<protein>
    <submittedName>
        <fullName evidence="1">Uncharacterized protein</fullName>
    </submittedName>
</protein>
<organism evidence="1">
    <name type="scientific">Streptomyces haneummycinicus</name>
    <dbReference type="NCBI Taxonomy" id="3074435"/>
    <lineage>
        <taxon>Bacteria</taxon>
        <taxon>Bacillati</taxon>
        <taxon>Actinomycetota</taxon>
        <taxon>Actinomycetes</taxon>
        <taxon>Kitasatosporales</taxon>
        <taxon>Streptomycetaceae</taxon>
        <taxon>Streptomyces</taxon>
    </lineage>
</organism>
<proteinExistence type="predicted"/>
<evidence type="ECO:0000313" key="1">
    <source>
        <dbReference type="EMBL" id="BFO14942.1"/>
    </source>
</evidence>
<name>A0AAT9HC15_9ACTN</name>
<reference evidence="1" key="2">
    <citation type="submission" date="2024-07" db="EMBL/GenBank/DDBJ databases">
        <title>Streptomyces haneummycinica sp. nov., a new antibiotic-producing actinobacterium isolated from marine sediment.</title>
        <authorList>
            <person name="Uemura M."/>
            <person name="Hamada M."/>
            <person name="Hirano S."/>
            <person name="Kobayashi K."/>
            <person name="Ohshiro T."/>
            <person name="Kobayashi T."/>
            <person name="Terahara T."/>
        </authorList>
    </citation>
    <scope>NUCLEOTIDE SEQUENCE</scope>
    <source>
        <strain evidence="1">KM77-8</strain>
    </source>
</reference>